<dbReference type="GO" id="GO:0005739">
    <property type="term" value="C:mitochondrion"/>
    <property type="evidence" value="ECO:0007669"/>
    <property type="project" value="UniProtKB-SubCell"/>
</dbReference>
<dbReference type="InterPro" id="IPR052374">
    <property type="entry name" value="SERAC1"/>
</dbReference>
<keyword evidence="6" id="KW-0472">Membrane</keyword>
<evidence type="ECO:0000256" key="2">
    <source>
        <dbReference type="ARBA" id="ARBA00004240"/>
    </source>
</evidence>
<dbReference type="SUPFAM" id="SSF53474">
    <property type="entry name" value="alpha/beta-Hydrolases"/>
    <property type="match status" value="1"/>
</dbReference>
<proteinExistence type="predicted"/>
<evidence type="ECO:0000256" key="4">
    <source>
        <dbReference type="ARBA" id="ARBA00022824"/>
    </source>
</evidence>
<dbReference type="PANTHER" id="PTHR48182">
    <property type="entry name" value="PROTEIN SERAC1"/>
    <property type="match status" value="1"/>
</dbReference>
<name>A0A7C8IMA8_9PEZI</name>
<dbReference type="AlphaFoldDB" id="A0A7C8IMA8"/>
<comment type="subcellular location">
    <subcellularLocation>
        <location evidence="2">Endoplasmic reticulum</location>
    </subcellularLocation>
    <subcellularLocation>
        <location evidence="3">Membrane</location>
    </subcellularLocation>
    <subcellularLocation>
        <location evidence="1">Mitochondrion</location>
    </subcellularLocation>
</comment>
<keyword evidence="8" id="KW-1185">Reference proteome</keyword>
<reference evidence="7 8" key="1">
    <citation type="submission" date="2019-12" db="EMBL/GenBank/DDBJ databases">
        <title>Draft genome sequence of the ascomycete Xylaria multiplex DSM 110363.</title>
        <authorList>
            <person name="Buettner E."/>
            <person name="Kellner H."/>
        </authorList>
    </citation>
    <scope>NUCLEOTIDE SEQUENCE [LARGE SCALE GENOMIC DNA]</scope>
    <source>
        <strain evidence="7 8">DSM 110363</strain>
    </source>
</reference>
<evidence type="ECO:0000256" key="6">
    <source>
        <dbReference type="ARBA" id="ARBA00023136"/>
    </source>
</evidence>
<evidence type="ECO:0000256" key="3">
    <source>
        <dbReference type="ARBA" id="ARBA00004370"/>
    </source>
</evidence>
<dbReference type="Proteomes" id="UP000481858">
    <property type="component" value="Unassembled WGS sequence"/>
</dbReference>
<keyword evidence="4" id="KW-0256">Endoplasmic reticulum</keyword>
<dbReference type="GO" id="GO:0016020">
    <property type="term" value="C:membrane"/>
    <property type="evidence" value="ECO:0007669"/>
    <property type="project" value="UniProtKB-SubCell"/>
</dbReference>
<dbReference type="GO" id="GO:0005783">
    <property type="term" value="C:endoplasmic reticulum"/>
    <property type="evidence" value="ECO:0007669"/>
    <property type="project" value="UniProtKB-SubCell"/>
</dbReference>
<dbReference type="OrthoDB" id="5086500at2759"/>
<dbReference type="PANTHER" id="PTHR48182:SF2">
    <property type="entry name" value="PROTEIN SERAC1"/>
    <property type="match status" value="1"/>
</dbReference>
<accession>A0A7C8IMA8</accession>
<dbReference type="InParanoid" id="A0A7C8IMA8"/>
<evidence type="ECO:0000313" key="8">
    <source>
        <dbReference type="Proteomes" id="UP000481858"/>
    </source>
</evidence>
<evidence type="ECO:0008006" key="9">
    <source>
        <dbReference type="Google" id="ProtNLM"/>
    </source>
</evidence>
<dbReference type="InterPro" id="IPR029058">
    <property type="entry name" value="AB_hydrolase_fold"/>
</dbReference>
<protein>
    <recommendedName>
        <fullName evidence="9">DUF676 domain-containing protein</fullName>
    </recommendedName>
</protein>
<sequence length="367" mass="39981">MAISDFLSSSSTPLTSGLKHRLKAADRGFPPEGKNFLKIFVDPPDANVDVVAVHGLNPLNNSSHAVDTWASEGKLWLSDFLPKRVPRARICLFGYNSNIAFGTGSAGDNPNRPLIFICHSLGGLIIKRAMVHAKADDMYNQIWKSTFGLVFFATPQQGGNHAGFGDIVAGIVRSISRNPGNTFMATLKSNSTVLNTITDDFRQMLEDFQILSFYETRPLGSFGIVVDHKSALLGLPGTRERQIAVDADHRGICKFASEDDPRYKLVEDNIAQMIMNATSSGLKGRLSGEVACVEVANISHISGESNTITQAGHSNQSVTIGAENRTNQFGQRNRCEVEGTSNTTTQFSMEPAGIFLLGLKLLLDKWY</sequence>
<dbReference type="Gene3D" id="3.40.50.1820">
    <property type="entry name" value="alpha/beta hydrolase"/>
    <property type="match status" value="1"/>
</dbReference>
<gene>
    <name evidence="7" type="ORF">GQX73_g6325</name>
</gene>
<dbReference type="EMBL" id="WUBL01000071">
    <property type="protein sequence ID" value="KAF2967266.1"/>
    <property type="molecule type" value="Genomic_DNA"/>
</dbReference>
<evidence type="ECO:0000313" key="7">
    <source>
        <dbReference type="EMBL" id="KAF2967266.1"/>
    </source>
</evidence>
<comment type="caution">
    <text evidence="7">The sequence shown here is derived from an EMBL/GenBank/DDBJ whole genome shotgun (WGS) entry which is preliminary data.</text>
</comment>
<keyword evidence="5" id="KW-0496">Mitochondrion</keyword>
<evidence type="ECO:0000256" key="1">
    <source>
        <dbReference type="ARBA" id="ARBA00004173"/>
    </source>
</evidence>
<organism evidence="7 8">
    <name type="scientific">Xylaria multiplex</name>
    <dbReference type="NCBI Taxonomy" id="323545"/>
    <lineage>
        <taxon>Eukaryota</taxon>
        <taxon>Fungi</taxon>
        <taxon>Dikarya</taxon>
        <taxon>Ascomycota</taxon>
        <taxon>Pezizomycotina</taxon>
        <taxon>Sordariomycetes</taxon>
        <taxon>Xylariomycetidae</taxon>
        <taxon>Xylariales</taxon>
        <taxon>Xylariaceae</taxon>
        <taxon>Xylaria</taxon>
    </lineage>
</organism>
<evidence type="ECO:0000256" key="5">
    <source>
        <dbReference type="ARBA" id="ARBA00023128"/>
    </source>
</evidence>